<accession>A0A9E7L3W5</accession>
<keyword evidence="1" id="KW-1133">Transmembrane helix</keyword>
<proteinExistence type="predicted"/>
<organism evidence="2 3">
    <name type="scientific">Musa troglodytarum</name>
    <name type="common">fe'i banana</name>
    <dbReference type="NCBI Taxonomy" id="320322"/>
    <lineage>
        <taxon>Eukaryota</taxon>
        <taxon>Viridiplantae</taxon>
        <taxon>Streptophyta</taxon>
        <taxon>Embryophyta</taxon>
        <taxon>Tracheophyta</taxon>
        <taxon>Spermatophyta</taxon>
        <taxon>Magnoliopsida</taxon>
        <taxon>Liliopsida</taxon>
        <taxon>Zingiberales</taxon>
        <taxon>Musaceae</taxon>
        <taxon>Musa</taxon>
    </lineage>
</organism>
<dbReference type="Proteomes" id="UP001055439">
    <property type="component" value="Chromosome 9"/>
</dbReference>
<evidence type="ECO:0000313" key="3">
    <source>
        <dbReference type="Proteomes" id="UP001055439"/>
    </source>
</evidence>
<dbReference type="EMBL" id="CP097511">
    <property type="protein sequence ID" value="URE43162.1"/>
    <property type="molecule type" value="Genomic_DNA"/>
</dbReference>
<gene>
    <name evidence="2" type="ORF">MUK42_13884</name>
</gene>
<dbReference type="OrthoDB" id="436852at2759"/>
<evidence type="ECO:0000256" key="1">
    <source>
        <dbReference type="SAM" id="Phobius"/>
    </source>
</evidence>
<keyword evidence="3" id="KW-1185">Reference proteome</keyword>
<protein>
    <submittedName>
        <fullName evidence="2">BAH</fullName>
    </submittedName>
</protein>
<name>A0A9E7L3W5_9LILI</name>
<sequence length="120" mass="13186">MVPRSSFSPITMMCRALTPSRASALSILSKTIPSWRMLVPRTTSAALSTKRPPGRSPLTASPCRLCLLWISFLPFLDLSFLLIVCISVKVLFCITGTANVRCLTTLTISWSNVRDARIGK</sequence>
<keyword evidence="1" id="KW-0472">Membrane</keyword>
<dbReference type="AlphaFoldDB" id="A0A9E7L3W5"/>
<reference evidence="2" key="1">
    <citation type="submission" date="2022-05" db="EMBL/GenBank/DDBJ databases">
        <title>The Musa troglodytarum L. genome provides insights into the mechanism of non-climacteric behaviour and enrichment of carotenoids.</title>
        <authorList>
            <person name="Wang J."/>
        </authorList>
    </citation>
    <scope>NUCLEOTIDE SEQUENCE</scope>
    <source>
        <tissue evidence="2">Leaf</tissue>
    </source>
</reference>
<evidence type="ECO:0000313" key="2">
    <source>
        <dbReference type="EMBL" id="URE43162.1"/>
    </source>
</evidence>
<keyword evidence="1" id="KW-0812">Transmembrane</keyword>
<feature type="transmembrane region" description="Helical" evidence="1">
    <location>
        <begin position="65"/>
        <end position="92"/>
    </location>
</feature>